<dbReference type="Pfam" id="PF00026">
    <property type="entry name" value="Asp"/>
    <property type="match status" value="1"/>
</dbReference>
<dbReference type="Proteomes" id="UP000580250">
    <property type="component" value="Unassembled WGS sequence"/>
</dbReference>
<name>A0A6V7XFW2_MELEN</name>
<dbReference type="GO" id="GO:0006508">
    <property type="term" value="P:proteolysis"/>
    <property type="evidence" value="ECO:0007669"/>
    <property type="project" value="InterPro"/>
</dbReference>
<dbReference type="InterPro" id="IPR034164">
    <property type="entry name" value="Pepsin-like_dom"/>
</dbReference>
<dbReference type="PANTHER" id="PTHR47966">
    <property type="entry name" value="BETA-SITE APP-CLEAVING ENZYME, ISOFORM A-RELATED"/>
    <property type="match status" value="1"/>
</dbReference>
<evidence type="ECO:0000256" key="2">
    <source>
        <dbReference type="SAM" id="SignalP"/>
    </source>
</evidence>
<sequence length="361" mass="39312">MPKTPSIFNFLLLLPFLFQSSLTGIIPQTSSNNVVSIQMDRINYKKCGMLNIGGQNVTLTFATGLSDFWIVKEKQSESLLKPLNKLVEIKDAGIKGPLVNSQVSISNVKITNVPLVVFTSKPAAYSSSLANIGGLLGLSSDPNTKSPLQYLTQNLPKPILTFYTKSNGKLQIASQNEKDVGFITFGGEDNTNCGEYSYAPLAKTSDWSVNVQCVKVGDTECAKTINKTMTISDDELSMLAPQQVVEEIAKIMKLKPFGGEEDNSGMYVFPQGSCEAKNIAKLPTITITVGDPDDCEKQAIINITPRQYLQYTALGDCRLLIANSVAMGYEDGWLMGAQLFADRCISINWKEGTLGFADAKI</sequence>
<feature type="domain" description="Peptidase A1" evidence="3">
    <location>
        <begin position="46"/>
        <end position="357"/>
    </location>
</feature>
<dbReference type="PANTHER" id="PTHR47966:SF51">
    <property type="entry name" value="BETA-SITE APP-CLEAVING ENZYME, ISOFORM A-RELATED"/>
    <property type="match status" value="1"/>
</dbReference>
<dbReference type="Gene3D" id="2.40.70.10">
    <property type="entry name" value="Acid Proteases"/>
    <property type="match status" value="2"/>
</dbReference>
<accession>A0A6V7XFW2</accession>
<evidence type="ECO:0000313" key="5">
    <source>
        <dbReference type="Proteomes" id="UP000580250"/>
    </source>
</evidence>
<dbReference type="OrthoDB" id="5839471at2759"/>
<dbReference type="SUPFAM" id="SSF50630">
    <property type="entry name" value="Acid proteases"/>
    <property type="match status" value="1"/>
</dbReference>
<feature type="signal peptide" evidence="2">
    <location>
        <begin position="1"/>
        <end position="23"/>
    </location>
</feature>
<dbReference type="AlphaFoldDB" id="A0A6V7XFW2"/>
<dbReference type="CDD" id="cd05471">
    <property type="entry name" value="pepsin_like"/>
    <property type="match status" value="1"/>
</dbReference>
<keyword evidence="2" id="KW-0732">Signal</keyword>
<protein>
    <recommendedName>
        <fullName evidence="3">Peptidase A1 domain-containing protein</fullName>
    </recommendedName>
</protein>
<dbReference type="PROSITE" id="PS51767">
    <property type="entry name" value="PEPTIDASE_A1"/>
    <property type="match status" value="1"/>
</dbReference>
<dbReference type="GO" id="GO:0004190">
    <property type="term" value="F:aspartic-type endopeptidase activity"/>
    <property type="evidence" value="ECO:0007669"/>
    <property type="project" value="InterPro"/>
</dbReference>
<evidence type="ECO:0000256" key="1">
    <source>
        <dbReference type="ARBA" id="ARBA00007447"/>
    </source>
</evidence>
<evidence type="ECO:0000259" key="3">
    <source>
        <dbReference type="PROSITE" id="PS51767"/>
    </source>
</evidence>
<dbReference type="InterPro" id="IPR021109">
    <property type="entry name" value="Peptidase_aspartic_dom_sf"/>
</dbReference>
<organism evidence="4 5">
    <name type="scientific">Meloidogyne enterolobii</name>
    <name type="common">Root-knot nematode worm</name>
    <name type="synonym">Meloidogyne mayaguensis</name>
    <dbReference type="NCBI Taxonomy" id="390850"/>
    <lineage>
        <taxon>Eukaryota</taxon>
        <taxon>Metazoa</taxon>
        <taxon>Ecdysozoa</taxon>
        <taxon>Nematoda</taxon>
        <taxon>Chromadorea</taxon>
        <taxon>Rhabditida</taxon>
        <taxon>Tylenchina</taxon>
        <taxon>Tylenchomorpha</taxon>
        <taxon>Tylenchoidea</taxon>
        <taxon>Meloidogynidae</taxon>
        <taxon>Meloidogyninae</taxon>
        <taxon>Meloidogyne</taxon>
    </lineage>
</organism>
<feature type="chain" id="PRO_5027542539" description="Peptidase A1 domain-containing protein" evidence="2">
    <location>
        <begin position="24"/>
        <end position="361"/>
    </location>
</feature>
<evidence type="ECO:0000313" key="4">
    <source>
        <dbReference type="EMBL" id="CAD2198244.1"/>
    </source>
</evidence>
<proteinExistence type="inferred from homology"/>
<dbReference type="EMBL" id="CAJEWN010001537">
    <property type="protein sequence ID" value="CAD2198244.1"/>
    <property type="molecule type" value="Genomic_DNA"/>
</dbReference>
<dbReference type="InterPro" id="IPR033121">
    <property type="entry name" value="PEPTIDASE_A1"/>
</dbReference>
<gene>
    <name evidence="4" type="ORF">MENT_LOCUS51536</name>
</gene>
<comment type="caution">
    <text evidence="4">The sequence shown here is derived from an EMBL/GenBank/DDBJ whole genome shotgun (WGS) entry which is preliminary data.</text>
</comment>
<reference evidence="4 5" key="1">
    <citation type="submission" date="2020-08" db="EMBL/GenBank/DDBJ databases">
        <authorList>
            <person name="Koutsovoulos G."/>
            <person name="Danchin GJ E."/>
        </authorList>
    </citation>
    <scope>NUCLEOTIDE SEQUENCE [LARGE SCALE GENOMIC DNA]</scope>
</reference>
<dbReference type="InterPro" id="IPR001461">
    <property type="entry name" value="Aspartic_peptidase_A1"/>
</dbReference>
<comment type="similarity">
    <text evidence="1">Belongs to the peptidase A1 family.</text>
</comment>